<feature type="compositionally biased region" description="Acidic residues" evidence="1">
    <location>
        <begin position="49"/>
        <end position="66"/>
    </location>
</feature>
<organism evidence="2 3">
    <name type="scientific">Trifolium medium</name>
    <dbReference type="NCBI Taxonomy" id="97028"/>
    <lineage>
        <taxon>Eukaryota</taxon>
        <taxon>Viridiplantae</taxon>
        <taxon>Streptophyta</taxon>
        <taxon>Embryophyta</taxon>
        <taxon>Tracheophyta</taxon>
        <taxon>Spermatophyta</taxon>
        <taxon>Magnoliopsida</taxon>
        <taxon>eudicotyledons</taxon>
        <taxon>Gunneridae</taxon>
        <taxon>Pentapetalae</taxon>
        <taxon>rosids</taxon>
        <taxon>fabids</taxon>
        <taxon>Fabales</taxon>
        <taxon>Fabaceae</taxon>
        <taxon>Papilionoideae</taxon>
        <taxon>50 kb inversion clade</taxon>
        <taxon>NPAAA clade</taxon>
        <taxon>Hologalegina</taxon>
        <taxon>IRL clade</taxon>
        <taxon>Trifolieae</taxon>
        <taxon>Trifolium</taxon>
    </lineage>
</organism>
<evidence type="ECO:0000313" key="3">
    <source>
        <dbReference type="Proteomes" id="UP000265520"/>
    </source>
</evidence>
<dbReference type="AlphaFoldDB" id="A0A392U0N4"/>
<reference evidence="2 3" key="1">
    <citation type="journal article" date="2018" name="Front. Plant Sci.">
        <title>Red Clover (Trifolium pratense) and Zigzag Clover (T. medium) - A Picture of Genomic Similarities and Differences.</title>
        <authorList>
            <person name="Dluhosova J."/>
            <person name="Istvanek J."/>
            <person name="Nedelnik J."/>
            <person name="Repkova J."/>
        </authorList>
    </citation>
    <scope>NUCLEOTIDE SEQUENCE [LARGE SCALE GENOMIC DNA]</scope>
    <source>
        <strain evidence="3">cv. 10/8</strain>
        <tissue evidence="2">Leaf</tissue>
    </source>
</reference>
<proteinExistence type="predicted"/>
<name>A0A392U0N4_9FABA</name>
<feature type="non-terminal residue" evidence="2">
    <location>
        <position position="1"/>
    </location>
</feature>
<feature type="non-terminal residue" evidence="2">
    <location>
        <position position="83"/>
    </location>
</feature>
<sequence>YPSTSTHTPTHDDDDDDADDDDERPGEVPNYPEDLADLSDEDHVIVEIFDNDNDHNDDEDNDDDDERNQVNAYNPPSHMRNLD</sequence>
<feature type="region of interest" description="Disordered" evidence="1">
    <location>
        <begin position="1"/>
        <end position="83"/>
    </location>
</feature>
<keyword evidence="3" id="KW-1185">Reference proteome</keyword>
<evidence type="ECO:0000313" key="2">
    <source>
        <dbReference type="EMBL" id="MCI66909.1"/>
    </source>
</evidence>
<feature type="compositionally biased region" description="Acidic residues" evidence="1">
    <location>
        <begin position="12"/>
        <end position="24"/>
    </location>
</feature>
<comment type="caution">
    <text evidence="2">The sequence shown here is derived from an EMBL/GenBank/DDBJ whole genome shotgun (WGS) entry which is preliminary data.</text>
</comment>
<accession>A0A392U0N4</accession>
<evidence type="ECO:0000256" key="1">
    <source>
        <dbReference type="SAM" id="MobiDB-lite"/>
    </source>
</evidence>
<dbReference type="EMBL" id="LXQA010704947">
    <property type="protein sequence ID" value="MCI66909.1"/>
    <property type="molecule type" value="Genomic_DNA"/>
</dbReference>
<dbReference type="Proteomes" id="UP000265520">
    <property type="component" value="Unassembled WGS sequence"/>
</dbReference>
<protein>
    <submittedName>
        <fullName evidence="2">Uncharacterized protein</fullName>
    </submittedName>
</protein>